<evidence type="ECO:0000256" key="2">
    <source>
        <dbReference type="ARBA" id="ARBA00023015"/>
    </source>
</evidence>
<proteinExistence type="predicted"/>
<evidence type="ECO:0000256" key="3">
    <source>
        <dbReference type="ARBA" id="ARBA00023125"/>
    </source>
</evidence>
<dbReference type="Proteomes" id="UP000279259">
    <property type="component" value="Unassembled WGS sequence"/>
</dbReference>
<dbReference type="EMBL" id="RSCD01000037">
    <property type="protein sequence ID" value="RSH80119.1"/>
    <property type="molecule type" value="Genomic_DNA"/>
</dbReference>
<evidence type="ECO:0008006" key="9">
    <source>
        <dbReference type="Google" id="ProtNLM"/>
    </source>
</evidence>
<dbReference type="PANTHER" id="PTHR31845">
    <property type="entry name" value="FINGER DOMAIN PROTEIN, PUTATIVE-RELATED"/>
    <property type="match status" value="1"/>
</dbReference>
<evidence type="ECO:0000256" key="1">
    <source>
        <dbReference type="ARBA" id="ARBA00004123"/>
    </source>
</evidence>
<dbReference type="PANTHER" id="PTHR31845:SF17">
    <property type="entry name" value="ZN(II)2CYS6 TRANSCRIPTION FACTOR (EUROFUNG)"/>
    <property type="match status" value="1"/>
</dbReference>
<dbReference type="InterPro" id="IPR051089">
    <property type="entry name" value="prtT"/>
</dbReference>
<evidence type="ECO:0000256" key="6">
    <source>
        <dbReference type="SAM" id="MobiDB-lite"/>
    </source>
</evidence>
<comment type="subcellular location">
    <subcellularLocation>
        <location evidence="1">Nucleus</location>
    </subcellularLocation>
</comment>
<protein>
    <recommendedName>
        <fullName evidence="9">Transcription factor domain-containing protein</fullName>
    </recommendedName>
</protein>
<dbReference type="GO" id="GO:0005634">
    <property type="term" value="C:nucleus"/>
    <property type="evidence" value="ECO:0007669"/>
    <property type="project" value="UniProtKB-SubCell"/>
</dbReference>
<dbReference type="CDD" id="cd12148">
    <property type="entry name" value="fungal_TF_MHR"/>
    <property type="match status" value="1"/>
</dbReference>
<evidence type="ECO:0000256" key="5">
    <source>
        <dbReference type="ARBA" id="ARBA00023242"/>
    </source>
</evidence>
<dbReference type="AlphaFoldDB" id="A0A427XMH0"/>
<gene>
    <name evidence="7" type="ORF">EHS25_007321</name>
</gene>
<name>A0A427XMH0_9TREE</name>
<dbReference type="OrthoDB" id="4454541at2759"/>
<evidence type="ECO:0000256" key="4">
    <source>
        <dbReference type="ARBA" id="ARBA00023163"/>
    </source>
</evidence>
<reference evidence="7 8" key="1">
    <citation type="submission" date="2018-11" db="EMBL/GenBank/DDBJ databases">
        <title>Genome sequence of Saitozyma podzolica DSM 27192.</title>
        <authorList>
            <person name="Aliyu H."/>
            <person name="Gorte O."/>
            <person name="Ochsenreither K."/>
        </authorList>
    </citation>
    <scope>NUCLEOTIDE SEQUENCE [LARGE SCALE GENOMIC DNA]</scope>
    <source>
        <strain evidence="7 8">DSM 27192</strain>
    </source>
</reference>
<dbReference type="GO" id="GO:0000981">
    <property type="term" value="F:DNA-binding transcription factor activity, RNA polymerase II-specific"/>
    <property type="evidence" value="ECO:0007669"/>
    <property type="project" value="TreeGrafter"/>
</dbReference>
<evidence type="ECO:0000313" key="7">
    <source>
        <dbReference type="EMBL" id="RSH80119.1"/>
    </source>
</evidence>
<feature type="region of interest" description="Disordered" evidence="6">
    <location>
        <begin position="1"/>
        <end position="110"/>
    </location>
</feature>
<sequence length="733" mass="79613">MESQFAMMTEAMRSLERRLIAPLPQSQPPPPPPQPMLEPGSSAQRSFSSTSVSPSFVLAPDPPAGIRSVPAQYAATGEDNVNGDLGPDPRAAPLAKSTSRAGGEGTDDSPLPLDKHFLNQLRDPLFAAAVGQPSRLQYPDLHGFGLSAEGIRMRGSFDAVESGSTGRTCLTRGAGVSETVPVVANQHGALPLVPPVSPVPPPPACDPVDLGLCSEHEAERLHRLFFEKSHLFMPVYDPIQDTFPSLRRRSPISITAILLAAKLAEDGGNDPSPLQRKLYQQAELLGESHPASLAELIEQSCGHFSTPSRGSRPCKRLVGGAHGRCRRRADTCSAILACWVDSGWKLGALAVSISMDMEIHSCLSWLDQRGMGKGKKLDQVESERPAVIGARLWLGLLKLRYEFAFSLGRPLVQDADELLGLSRRFVEHPLANLGDCRLVVACEYLRARFPLFRPYGVREARMENEMDELIRLALNEVQALFAHWESFYVSCGVPVEHTVRGILVAEHAHAALHTAARVLPVVRYDADLSHLPDEKREWLRIALVAAQQLVHQCLREPLGQLYSYCVGLCFAVSYMVRLAKLLPQSVDSEQVGKDVEELANKSSKGPGRSIREILRKVLGRARRGDVLPPAIYSPSTNLPSTFAETTGNGEWDQGGSLDQMDTATWLDDLSSLLVSNDPALGNAFTIPFPGMGGGDQGSALQQTFAPSMQDQLLYTDSWAAWMAGSRNNNAGGA</sequence>
<organism evidence="7 8">
    <name type="scientific">Saitozyma podzolica</name>
    <dbReference type="NCBI Taxonomy" id="1890683"/>
    <lineage>
        <taxon>Eukaryota</taxon>
        <taxon>Fungi</taxon>
        <taxon>Dikarya</taxon>
        <taxon>Basidiomycota</taxon>
        <taxon>Agaricomycotina</taxon>
        <taxon>Tremellomycetes</taxon>
        <taxon>Tremellales</taxon>
        <taxon>Trimorphomycetaceae</taxon>
        <taxon>Saitozyma</taxon>
    </lineage>
</organism>
<dbReference type="GO" id="GO:0000976">
    <property type="term" value="F:transcription cis-regulatory region binding"/>
    <property type="evidence" value="ECO:0007669"/>
    <property type="project" value="TreeGrafter"/>
</dbReference>
<keyword evidence="3" id="KW-0238">DNA-binding</keyword>
<accession>A0A427XMH0</accession>
<keyword evidence="2" id="KW-0805">Transcription regulation</keyword>
<evidence type="ECO:0000313" key="8">
    <source>
        <dbReference type="Proteomes" id="UP000279259"/>
    </source>
</evidence>
<keyword evidence="5" id="KW-0539">Nucleus</keyword>
<comment type="caution">
    <text evidence="7">The sequence shown here is derived from an EMBL/GenBank/DDBJ whole genome shotgun (WGS) entry which is preliminary data.</text>
</comment>
<feature type="compositionally biased region" description="Low complexity" evidence="6">
    <location>
        <begin position="46"/>
        <end position="57"/>
    </location>
</feature>
<keyword evidence="4" id="KW-0804">Transcription</keyword>
<feature type="compositionally biased region" description="Pro residues" evidence="6">
    <location>
        <begin position="25"/>
        <end position="36"/>
    </location>
</feature>
<keyword evidence="8" id="KW-1185">Reference proteome</keyword>